<proteinExistence type="predicted"/>
<gene>
    <name evidence="2" type="ORF">I553_10750</name>
</gene>
<sequence length="41" mass="3974">MGQDRAEEAGYELAAPCKAAAGTPSAVASRGRLVGAQGGQA</sequence>
<evidence type="ECO:0000256" key="1">
    <source>
        <dbReference type="SAM" id="MobiDB-lite"/>
    </source>
</evidence>
<evidence type="ECO:0000313" key="2">
    <source>
        <dbReference type="EMBL" id="EUA65453.1"/>
    </source>
</evidence>
<feature type="region of interest" description="Disordered" evidence="1">
    <location>
        <begin position="22"/>
        <end position="41"/>
    </location>
</feature>
<dbReference type="EMBL" id="JAOB01000027">
    <property type="protein sequence ID" value="EUA65453.1"/>
    <property type="molecule type" value="Genomic_DNA"/>
</dbReference>
<dbReference type="AlphaFoldDB" id="X8DCI6"/>
<organism evidence="2">
    <name type="scientific">Mycobacterium xenopi 4042</name>
    <dbReference type="NCBI Taxonomy" id="1299334"/>
    <lineage>
        <taxon>Bacteria</taxon>
        <taxon>Bacillati</taxon>
        <taxon>Actinomycetota</taxon>
        <taxon>Actinomycetes</taxon>
        <taxon>Mycobacteriales</taxon>
        <taxon>Mycobacteriaceae</taxon>
        <taxon>Mycobacterium</taxon>
    </lineage>
</organism>
<reference evidence="2" key="1">
    <citation type="submission" date="2014-01" db="EMBL/GenBank/DDBJ databases">
        <authorList>
            <person name="Brown-Elliot B."/>
            <person name="Wallace R."/>
            <person name="Lenaerts A."/>
            <person name="Ordway D."/>
            <person name="DeGroote M.A."/>
            <person name="Parker T."/>
            <person name="Sizemore C."/>
            <person name="Tallon L.J."/>
            <person name="Sadzewicz L.K."/>
            <person name="Sengamalay N."/>
            <person name="Fraser C.M."/>
            <person name="Hine E."/>
            <person name="Shefchek K.A."/>
            <person name="Das S.P."/>
            <person name="Tettelin H."/>
        </authorList>
    </citation>
    <scope>NUCLEOTIDE SEQUENCE [LARGE SCALE GENOMIC DNA]</scope>
    <source>
        <strain evidence="2">4042</strain>
    </source>
</reference>
<protein>
    <submittedName>
        <fullName evidence="2">Uncharacterized protein</fullName>
    </submittedName>
</protein>
<accession>X8DCI6</accession>
<comment type="caution">
    <text evidence="2">The sequence shown here is derived from an EMBL/GenBank/DDBJ whole genome shotgun (WGS) entry which is preliminary data.</text>
</comment>
<name>X8DCI6_MYCXE</name>